<organism evidence="7 9">
    <name type="scientific">Dorea longicatena</name>
    <dbReference type="NCBI Taxonomy" id="88431"/>
    <lineage>
        <taxon>Bacteria</taxon>
        <taxon>Bacillati</taxon>
        <taxon>Bacillota</taxon>
        <taxon>Clostridia</taxon>
        <taxon>Lachnospirales</taxon>
        <taxon>Lachnospiraceae</taxon>
        <taxon>Dorea</taxon>
    </lineage>
</organism>
<accession>A0A173UGB9</accession>
<evidence type="ECO:0000313" key="10">
    <source>
        <dbReference type="Proteomes" id="UP000472916"/>
    </source>
</evidence>
<proteinExistence type="inferred from homology"/>
<protein>
    <recommendedName>
        <fullName evidence="5">[Ribosomal protein bS18]-alanine N-acetyltransferase</fullName>
        <ecNumber evidence="5">2.3.1.266</ecNumber>
    </recommendedName>
</protein>
<evidence type="ECO:0000256" key="3">
    <source>
        <dbReference type="ARBA" id="ARBA00022679"/>
    </source>
</evidence>
<dbReference type="InterPro" id="IPR050680">
    <property type="entry name" value="YpeA/RimI_acetyltransf"/>
</dbReference>
<dbReference type="SUPFAM" id="SSF55729">
    <property type="entry name" value="Acyl-CoA N-acyltransferases (Nat)"/>
    <property type="match status" value="1"/>
</dbReference>
<dbReference type="PROSITE" id="PS51186">
    <property type="entry name" value="GNAT"/>
    <property type="match status" value="1"/>
</dbReference>
<keyword evidence="2 5" id="KW-0963">Cytoplasm</keyword>
<dbReference type="GO" id="GO:0008233">
    <property type="term" value="F:peptidase activity"/>
    <property type="evidence" value="ECO:0007669"/>
    <property type="project" value="UniProtKB-KW"/>
</dbReference>
<dbReference type="InterPro" id="IPR006464">
    <property type="entry name" value="AcTrfase_RimI/Ard1"/>
</dbReference>
<evidence type="ECO:0000256" key="2">
    <source>
        <dbReference type="ARBA" id="ARBA00022490"/>
    </source>
</evidence>
<dbReference type="EMBL" id="WWSC01000019">
    <property type="protein sequence ID" value="MZK42600.1"/>
    <property type="molecule type" value="Genomic_DNA"/>
</dbReference>
<keyword evidence="8" id="KW-0687">Ribonucleoprotein</keyword>
<keyword evidence="8" id="KW-0689">Ribosomal protein</keyword>
<dbReference type="GO" id="GO:0005840">
    <property type="term" value="C:ribosome"/>
    <property type="evidence" value="ECO:0007669"/>
    <property type="project" value="UniProtKB-KW"/>
</dbReference>
<gene>
    <name evidence="7" type="primary">paiA</name>
    <name evidence="8" type="synonym">rimI</name>
    <name evidence="7" type="ORF">ERS852573_02089</name>
    <name evidence="8" type="ORF">GT528_13120</name>
</gene>
<name>A0A173UGB9_9FIRM</name>
<dbReference type="InterPro" id="IPR000182">
    <property type="entry name" value="GNAT_dom"/>
</dbReference>
<dbReference type="Pfam" id="PF00583">
    <property type="entry name" value="Acetyltransf_1"/>
    <property type="match status" value="1"/>
</dbReference>
<dbReference type="GO" id="GO:0008999">
    <property type="term" value="F:protein-N-terminal-alanine acetyltransferase activity"/>
    <property type="evidence" value="ECO:0007669"/>
    <property type="project" value="UniProtKB-EC"/>
</dbReference>
<dbReference type="OrthoDB" id="9794566at2"/>
<dbReference type="EMBL" id="CYXO01000012">
    <property type="protein sequence ID" value="CUN13386.1"/>
    <property type="molecule type" value="Genomic_DNA"/>
</dbReference>
<sequence>MLEKICKAELSDLQDIAALESEIFSDAWSLKSLEETWNQKNAVIFAAKTEEKIAGYLIIYYVLDEGEIARIATAPSMRRQGAAGQMFQELVAFCEEQQITRIMLEVREGNKAARRFYEKCGFTEDGIRKNYYENPQENAILMSKNL</sequence>
<reference evidence="7 9" key="1">
    <citation type="submission" date="2015-09" db="EMBL/GenBank/DDBJ databases">
        <authorList>
            <consortium name="Pathogen Informatics"/>
        </authorList>
    </citation>
    <scope>NUCLEOTIDE SEQUENCE [LARGE SCALE GENOMIC DNA]</scope>
    <source>
        <strain evidence="7 9">2789STDY5834961</strain>
    </source>
</reference>
<dbReference type="PANTHER" id="PTHR43420:SF44">
    <property type="entry name" value="ACETYLTRANSFERASE YPEA"/>
    <property type="match status" value="1"/>
</dbReference>
<evidence type="ECO:0000313" key="7">
    <source>
        <dbReference type="EMBL" id="CUN13386.1"/>
    </source>
</evidence>
<dbReference type="EC" id="2.3.1.266" evidence="5"/>
<reference evidence="8 10" key="2">
    <citation type="journal article" date="2019" name="Nat. Med.">
        <title>A library of human gut bacterial isolates paired with longitudinal multiomics data enables mechanistic microbiome research.</title>
        <authorList>
            <person name="Poyet M."/>
            <person name="Groussin M."/>
            <person name="Gibbons S.M."/>
            <person name="Avila-Pacheco J."/>
            <person name="Jiang X."/>
            <person name="Kearney S.M."/>
            <person name="Perrotta A.R."/>
            <person name="Berdy B."/>
            <person name="Zhao S."/>
            <person name="Lieberman T.D."/>
            <person name="Swanson P.K."/>
            <person name="Smith M."/>
            <person name="Roesemann S."/>
            <person name="Alexander J.E."/>
            <person name="Rich S.A."/>
            <person name="Livny J."/>
            <person name="Vlamakis H."/>
            <person name="Clish C."/>
            <person name="Bullock K."/>
            <person name="Deik A."/>
            <person name="Scott J."/>
            <person name="Pierce K.A."/>
            <person name="Xavier R.J."/>
            <person name="Alm E.J."/>
        </authorList>
    </citation>
    <scope>NUCLEOTIDE SEQUENCE [LARGE SCALE GENOMIC DNA]</scope>
    <source>
        <strain evidence="8 10">BIOML-A6</strain>
    </source>
</reference>
<evidence type="ECO:0000259" key="6">
    <source>
        <dbReference type="PROSITE" id="PS51186"/>
    </source>
</evidence>
<evidence type="ECO:0000256" key="4">
    <source>
        <dbReference type="ARBA" id="ARBA00023315"/>
    </source>
</evidence>
<comment type="similarity">
    <text evidence="1 5">Belongs to the acetyltransferase family. RimI subfamily.</text>
</comment>
<dbReference type="Proteomes" id="UP000472916">
    <property type="component" value="Unassembled WGS sequence"/>
</dbReference>
<evidence type="ECO:0000313" key="9">
    <source>
        <dbReference type="Proteomes" id="UP000095597"/>
    </source>
</evidence>
<dbReference type="GO" id="GO:0006508">
    <property type="term" value="P:proteolysis"/>
    <property type="evidence" value="ECO:0007669"/>
    <property type="project" value="UniProtKB-KW"/>
</dbReference>
<dbReference type="GO" id="GO:0005737">
    <property type="term" value="C:cytoplasm"/>
    <property type="evidence" value="ECO:0007669"/>
    <property type="project" value="UniProtKB-SubCell"/>
</dbReference>
<evidence type="ECO:0000256" key="5">
    <source>
        <dbReference type="RuleBase" id="RU363094"/>
    </source>
</evidence>
<comment type="catalytic activity">
    <reaction evidence="5">
        <text>N-terminal L-alanyl-[ribosomal protein bS18] + acetyl-CoA = N-terminal N(alpha)-acetyl-L-alanyl-[ribosomal protein bS18] + CoA + H(+)</text>
        <dbReference type="Rhea" id="RHEA:43756"/>
        <dbReference type="Rhea" id="RHEA-COMP:10676"/>
        <dbReference type="Rhea" id="RHEA-COMP:10677"/>
        <dbReference type="ChEBI" id="CHEBI:15378"/>
        <dbReference type="ChEBI" id="CHEBI:57287"/>
        <dbReference type="ChEBI" id="CHEBI:57288"/>
        <dbReference type="ChEBI" id="CHEBI:64718"/>
        <dbReference type="ChEBI" id="CHEBI:83683"/>
        <dbReference type="EC" id="2.3.1.266"/>
    </reaction>
</comment>
<feature type="domain" description="N-acetyltransferase" evidence="6">
    <location>
        <begin position="3"/>
        <end position="146"/>
    </location>
</feature>
<dbReference type="PANTHER" id="PTHR43420">
    <property type="entry name" value="ACETYLTRANSFERASE"/>
    <property type="match status" value="1"/>
</dbReference>
<dbReference type="InterPro" id="IPR016181">
    <property type="entry name" value="Acyl_CoA_acyltransferase"/>
</dbReference>
<keyword evidence="4 7" id="KW-0012">Acyltransferase</keyword>
<keyword evidence="7" id="KW-0378">Hydrolase</keyword>
<dbReference type="Proteomes" id="UP000095597">
    <property type="component" value="Unassembled WGS sequence"/>
</dbReference>
<dbReference type="Gene3D" id="3.40.630.30">
    <property type="match status" value="1"/>
</dbReference>
<evidence type="ECO:0000313" key="8">
    <source>
        <dbReference type="EMBL" id="MZK42600.1"/>
    </source>
</evidence>
<evidence type="ECO:0000256" key="1">
    <source>
        <dbReference type="ARBA" id="ARBA00005395"/>
    </source>
</evidence>
<keyword evidence="3 7" id="KW-0808">Transferase</keyword>
<dbReference type="AlphaFoldDB" id="A0A173UGB9"/>
<dbReference type="NCBIfam" id="TIGR01575">
    <property type="entry name" value="rimI"/>
    <property type="match status" value="1"/>
</dbReference>
<keyword evidence="7" id="KW-0645">Protease</keyword>
<comment type="subcellular location">
    <subcellularLocation>
        <location evidence="5">Cytoplasm</location>
    </subcellularLocation>
</comment>
<dbReference type="RefSeq" id="WP_055214665.1">
    <property type="nucleotide sequence ID" value="NZ_CAXSPU010000008.1"/>
</dbReference>
<comment type="function">
    <text evidence="5">Acetylates the N-terminal alanine of ribosomal protein bS18.</text>
</comment>